<dbReference type="Proteomes" id="UP000261140">
    <property type="component" value="Unassembled WGS sequence"/>
</dbReference>
<reference evidence="4 5" key="1">
    <citation type="submission" date="2018-08" db="EMBL/GenBank/DDBJ databases">
        <title>A genome reference for cultivated species of the human gut microbiota.</title>
        <authorList>
            <person name="Zou Y."/>
            <person name="Xue W."/>
            <person name="Luo G."/>
        </authorList>
    </citation>
    <scope>NUCLEOTIDE SEQUENCE [LARGE SCALE GENOMIC DNA]</scope>
    <source>
        <strain evidence="2 5">AF36-11AT</strain>
        <strain evidence="3 4">AM42-11AC</strain>
    </source>
</reference>
<organism evidence="2 5">
    <name type="scientific">Faecalibacterium prausnitzii</name>
    <dbReference type="NCBI Taxonomy" id="853"/>
    <lineage>
        <taxon>Bacteria</taxon>
        <taxon>Bacillati</taxon>
        <taxon>Bacillota</taxon>
        <taxon>Clostridia</taxon>
        <taxon>Eubacteriales</taxon>
        <taxon>Oscillospiraceae</taxon>
        <taxon>Faecalibacterium</taxon>
    </lineage>
</organism>
<dbReference type="Proteomes" id="UP000261079">
    <property type="component" value="Unassembled WGS sequence"/>
</dbReference>
<protein>
    <submittedName>
        <fullName evidence="2">Uncharacterized protein</fullName>
    </submittedName>
</protein>
<keyword evidence="1" id="KW-0175">Coiled coil</keyword>
<dbReference type="EMBL" id="QVEQ01000003">
    <property type="protein sequence ID" value="RGB71862.1"/>
    <property type="molecule type" value="Genomic_DNA"/>
</dbReference>
<name>A0A3E2TB08_9FIRM</name>
<gene>
    <name evidence="3" type="ORF">DW905_02310</name>
    <name evidence="2" type="ORF">DWZ89_04995</name>
</gene>
<dbReference type="AlphaFoldDB" id="A0A3E2TB08"/>
<evidence type="ECO:0000256" key="1">
    <source>
        <dbReference type="SAM" id="Coils"/>
    </source>
</evidence>
<evidence type="ECO:0000313" key="5">
    <source>
        <dbReference type="Proteomes" id="UP000261140"/>
    </source>
</evidence>
<dbReference type="EMBL" id="QVEZ01000001">
    <property type="protein sequence ID" value="RGC07425.1"/>
    <property type="molecule type" value="Genomic_DNA"/>
</dbReference>
<evidence type="ECO:0000313" key="2">
    <source>
        <dbReference type="EMBL" id="RGB71862.1"/>
    </source>
</evidence>
<evidence type="ECO:0000313" key="3">
    <source>
        <dbReference type="EMBL" id="RGC07425.1"/>
    </source>
</evidence>
<accession>A0A3E2TB08</accession>
<dbReference type="RefSeq" id="WP_117505089.1">
    <property type="nucleotide sequence ID" value="NZ_JAKNHV010000008.1"/>
</dbReference>
<sequence length="65" mass="7104">MAEQNLFCLCGRCSRKLRSAAARRVGMGSTCCRKETGKTITQLLKELDEQEAAAAAEQQEPDTQA</sequence>
<proteinExistence type="predicted"/>
<feature type="coiled-coil region" evidence="1">
    <location>
        <begin position="33"/>
        <end position="60"/>
    </location>
</feature>
<comment type="caution">
    <text evidence="2">The sequence shown here is derived from an EMBL/GenBank/DDBJ whole genome shotgun (WGS) entry which is preliminary data.</text>
</comment>
<evidence type="ECO:0000313" key="4">
    <source>
        <dbReference type="Proteomes" id="UP000261079"/>
    </source>
</evidence>